<keyword evidence="2" id="KW-1133">Transmembrane helix</keyword>
<feature type="region of interest" description="Disordered" evidence="1">
    <location>
        <begin position="243"/>
        <end position="275"/>
    </location>
</feature>
<comment type="caution">
    <text evidence="3">The sequence shown here is derived from an EMBL/GenBank/DDBJ whole genome shotgun (WGS) entry which is preliminary data.</text>
</comment>
<dbReference type="OrthoDB" id="1924921at2759"/>
<accession>A0A8J5WVS2</accession>
<organism evidence="3 4">
    <name type="scientific">Zizania palustris</name>
    <name type="common">Northern wild rice</name>
    <dbReference type="NCBI Taxonomy" id="103762"/>
    <lineage>
        <taxon>Eukaryota</taxon>
        <taxon>Viridiplantae</taxon>
        <taxon>Streptophyta</taxon>
        <taxon>Embryophyta</taxon>
        <taxon>Tracheophyta</taxon>
        <taxon>Spermatophyta</taxon>
        <taxon>Magnoliopsida</taxon>
        <taxon>Liliopsida</taxon>
        <taxon>Poales</taxon>
        <taxon>Poaceae</taxon>
        <taxon>BOP clade</taxon>
        <taxon>Oryzoideae</taxon>
        <taxon>Oryzeae</taxon>
        <taxon>Zizaniinae</taxon>
        <taxon>Zizania</taxon>
    </lineage>
</organism>
<proteinExistence type="predicted"/>
<protein>
    <recommendedName>
        <fullName evidence="5">Membrane protein of ER body-like protein</fullName>
    </recommendedName>
</protein>
<dbReference type="PANTHER" id="PTHR38937:SF2">
    <property type="entry name" value="MEMBRANE PROTEIN OF ER BODY-LIKE PROTEIN ISOFORM X1"/>
    <property type="match status" value="1"/>
</dbReference>
<feature type="transmembrane region" description="Helical" evidence="2">
    <location>
        <begin position="535"/>
        <end position="556"/>
    </location>
</feature>
<dbReference type="EMBL" id="JAAALK010000080">
    <property type="protein sequence ID" value="KAG8094158.1"/>
    <property type="molecule type" value="Genomic_DNA"/>
</dbReference>
<feature type="transmembrane region" description="Helical" evidence="2">
    <location>
        <begin position="662"/>
        <end position="689"/>
    </location>
</feature>
<reference evidence="3" key="1">
    <citation type="journal article" date="2021" name="bioRxiv">
        <title>Whole Genome Assembly and Annotation of Northern Wild Rice, Zizania palustris L., Supports a Whole Genome Duplication in the Zizania Genus.</title>
        <authorList>
            <person name="Haas M."/>
            <person name="Kono T."/>
            <person name="Macchietto M."/>
            <person name="Millas R."/>
            <person name="McGilp L."/>
            <person name="Shao M."/>
            <person name="Duquette J."/>
            <person name="Hirsch C.N."/>
            <person name="Kimball J."/>
        </authorList>
    </citation>
    <scope>NUCLEOTIDE SEQUENCE</scope>
    <source>
        <tissue evidence="3">Fresh leaf tissue</tissue>
    </source>
</reference>
<name>A0A8J5WVS2_ZIZPA</name>
<evidence type="ECO:0000313" key="4">
    <source>
        <dbReference type="Proteomes" id="UP000729402"/>
    </source>
</evidence>
<feature type="region of interest" description="Disordered" evidence="1">
    <location>
        <begin position="344"/>
        <end position="370"/>
    </location>
</feature>
<gene>
    <name evidence="3" type="ORF">GUJ93_ZPchr0012g21686</name>
</gene>
<dbReference type="CDD" id="cd01059">
    <property type="entry name" value="CCC1_like"/>
    <property type="match status" value="1"/>
</dbReference>
<dbReference type="Proteomes" id="UP000729402">
    <property type="component" value="Unassembled WGS sequence"/>
</dbReference>
<evidence type="ECO:0000256" key="2">
    <source>
        <dbReference type="SAM" id="Phobius"/>
    </source>
</evidence>
<evidence type="ECO:0008006" key="5">
    <source>
        <dbReference type="Google" id="ProtNLM"/>
    </source>
</evidence>
<dbReference type="AlphaFoldDB" id="A0A8J5WVS2"/>
<sequence>MMEVEKPWELKEDADVMAAAAEEEGSLLTRGRNKRHTLELNGEEGGEGEGGGEGQEAHEEHKSVFFDPTQVSEHFTEKDGKNEVTQVAQFIALKEKADETSSPKGKELDTQENVNVQETNGDDNISRLEKGSCTNGSHEVSSSGETATVANGTAELKLIAVIDENKRSLANSNGADHIDNGSMNRTNVPEIEAEKEEDTIMGKVNIEEYDLEKILDEQETHELFCPNCNSCITRRVILRKRKRTVRQTTRDEPPKKAQLAEPFANNSNQTVPERHEQESPDIFRCLSCFTFFIPTGCGLNIFRIFGRPEVNQEVQVHGPSASHEMSSSDSCGSWLLSCFEPADNPKKTDADPEKKPLLSDMQDSNGTTSVEASTTYKEDFTASLSESSVEAHSLPAASIVTPGQSETGFKHTAVTDVVTRHRDIVNQERIPLAKPGDAAQLDKQDVERTVTDSRAFTTTEIKFPDARPATLTPVEPEAPPHLPVQTVTDAPMPVVHPASADQRDGWDILKAIVYGGLVESITSLSVVSAAASSGAVTLDIFILGIANLIGGLPIIFHSIADLRTIGDVDESDEQVGHYWVQLGRRSKSRRHVFMAMLSYILFGLLPPVIYGLSFRGGGGGGGGEREKKMVAVVAASLACIALLAVGKAHVKTPPRSRSYVKTVVYYLSIAVSSSGLSYFAGVLITMLLARLGLIDG</sequence>
<feature type="compositionally biased region" description="Polar residues" evidence="1">
    <location>
        <begin position="361"/>
        <end position="370"/>
    </location>
</feature>
<dbReference type="InterPro" id="IPR052843">
    <property type="entry name" value="ER_body_metal_sequester"/>
</dbReference>
<reference evidence="3" key="2">
    <citation type="submission" date="2021-02" db="EMBL/GenBank/DDBJ databases">
        <authorList>
            <person name="Kimball J.A."/>
            <person name="Haas M.W."/>
            <person name="Macchietto M."/>
            <person name="Kono T."/>
            <person name="Duquette J."/>
            <person name="Shao M."/>
        </authorList>
    </citation>
    <scope>NUCLEOTIDE SEQUENCE</scope>
    <source>
        <tissue evidence="3">Fresh leaf tissue</tissue>
    </source>
</reference>
<evidence type="ECO:0000313" key="3">
    <source>
        <dbReference type="EMBL" id="KAG8094158.1"/>
    </source>
</evidence>
<keyword evidence="2" id="KW-0472">Membrane</keyword>
<keyword evidence="4" id="KW-1185">Reference proteome</keyword>
<evidence type="ECO:0000256" key="1">
    <source>
        <dbReference type="SAM" id="MobiDB-lite"/>
    </source>
</evidence>
<feature type="transmembrane region" description="Helical" evidence="2">
    <location>
        <begin position="630"/>
        <end position="650"/>
    </location>
</feature>
<feature type="compositionally biased region" description="Basic and acidic residues" evidence="1">
    <location>
        <begin position="344"/>
        <end position="357"/>
    </location>
</feature>
<dbReference type="PANTHER" id="PTHR38937">
    <property type="entry name" value="MEMBRANE PROTEIN OF ER BODY-LIKE PROTEIN"/>
    <property type="match status" value="1"/>
</dbReference>
<feature type="region of interest" description="Disordered" evidence="1">
    <location>
        <begin position="24"/>
        <end position="62"/>
    </location>
</feature>
<keyword evidence="2" id="KW-0812">Transmembrane</keyword>
<feature type="transmembrane region" description="Helical" evidence="2">
    <location>
        <begin position="592"/>
        <end position="610"/>
    </location>
</feature>